<keyword evidence="4" id="KW-1185">Reference proteome</keyword>
<dbReference type="Pfam" id="PF13561">
    <property type="entry name" value="adh_short_C2"/>
    <property type="match status" value="1"/>
</dbReference>
<dbReference type="SUPFAM" id="SSF51735">
    <property type="entry name" value="NAD(P)-binding Rossmann-fold domains"/>
    <property type="match status" value="1"/>
</dbReference>
<dbReference type="AlphaFoldDB" id="A0AA91EBH1"/>
<reference evidence="3 4" key="1">
    <citation type="submission" date="2016-04" db="EMBL/GenBank/DDBJ databases">
        <title>ATOL: Assembling a taxonomically balanced genome-scale reconstruction of the evolutionary history of the Enterobacteriaceae.</title>
        <authorList>
            <person name="Plunkett G.III."/>
            <person name="Neeno-Eckwall E.C."/>
            <person name="Glasner J.D."/>
            <person name="Perna N.T."/>
        </authorList>
    </citation>
    <scope>NUCLEOTIDE SEQUENCE [LARGE SCALE GENOMIC DNA]</scope>
    <source>
        <strain evidence="3 4">ATCC 12841</strain>
    </source>
</reference>
<dbReference type="EMBL" id="LXEX01000055">
    <property type="protein sequence ID" value="OAT57571.1"/>
    <property type="molecule type" value="Genomic_DNA"/>
</dbReference>
<dbReference type="Gene3D" id="3.40.50.720">
    <property type="entry name" value="NAD(P)-binding Rossmann-like Domain"/>
    <property type="match status" value="1"/>
</dbReference>
<keyword evidence="2" id="KW-0560">Oxidoreductase</keyword>
<dbReference type="GO" id="GO:0016491">
    <property type="term" value="F:oxidoreductase activity"/>
    <property type="evidence" value="ECO:0007669"/>
    <property type="project" value="UniProtKB-KW"/>
</dbReference>
<evidence type="ECO:0000313" key="3">
    <source>
        <dbReference type="EMBL" id="OAT57571.1"/>
    </source>
</evidence>
<proteinExistence type="inferred from homology"/>
<dbReference type="RefSeq" id="WP_061554459.1">
    <property type="nucleotide sequence ID" value="NZ_LXEX01000055.1"/>
</dbReference>
<comment type="caution">
    <text evidence="3">The sequence shown here is derived from an EMBL/GenBank/DDBJ whole genome shotgun (WGS) entry which is preliminary data.</text>
</comment>
<dbReference type="InterPro" id="IPR002347">
    <property type="entry name" value="SDR_fam"/>
</dbReference>
<comment type="similarity">
    <text evidence="1">Belongs to the short-chain dehydrogenases/reductases (SDR) family.</text>
</comment>
<dbReference type="PANTHER" id="PTHR24321">
    <property type="entry name" value="DEHYDROGENASES, SHORT CHAIN"/>
    <property type="match status" value="1"/>
</dbReference>
<dbReference type="CDD" id="cd05233">
    <property type="entry name" value="SDR_c"/>
    <property type="match status" value="1"/>
</dbReference>
<evidence type="ECO:0000313" key="4">
    <source>
        <dbReference type="Proteomes" id="UP000078431"/>
    </source>
</evidence>
<dbReference type="PANTHER" id="PTHR24321:SF8">
    <property type="entry name" value="ESTRADIOL 17-BETA-DEHYDROGENASE 8-RELATED"/>
    <property type="match status" value="1"/>
</dbReference>
<evidence type="ECO:0000256" key="2">
    <source>
        <dbReference type="ARBA" id="ARBA00023002"/>
    </source>
</evidence>
<accession>A0AA91EBH1</accession>
<name>A0AA91EBH1_9GAMM</name>
<sequence>MTATFAGKKLLVVGGTSGMGFESARIVLEQGGEVVLVGNQPSKAETALQALAPLGKVTVIVADLMTTKGMQHVRQVINLEHQDISLLVNAAGVFFPKPFIEHEEDDYDKYMSINKSLFFITRDVVKNMLAAHIKGAIVNIGSMWAQQAIGATPSSAYSMAKAGLHALTKNMAIELGASGIRVNAVSPAVVQTPIYEGFIPKDEVNGVMDSFNSFHPIGRVGTPRDIAETVTFLLSDKASWVTGDVWNIDGGVMAGRNAG</sequence>
<dbReference type="InterPro" id="IPR036291">
    <property type="entry name" value="NAD(P)-bd_dom_sf"/>
</dbReference>
<protein>
    <submittedName>
        <fullName evidence="3">Short-chain dehydrogenase/reductase family oxidoreductase</fullName>
    </submittedName>
</protein>
<evidence type="ECO:0000256" key="1">
    <source>
        <dbReference type="ARBA" id="ARBA00006484"/>
    </source>
</evidence>
<dbReference type="FunFam" id="3.40.50.720:FF:000084">
    <property type="entry name" value="Short-chain dehydrogenase reductase"/>
    <property type="match status" value="1"/>
</dbReference>
<dbReference type="PRINTS" id="PR00081">
    <property type="entry name" value="GDHRDH"/>
</dbReference>
<gene>
    <name evidence="3" type="ORF">M993_03744</name>
</gene>
<dbReference type="PRINTS" id="PR00080">
    <property type="entry name" value="SDRFAMILY"/>
</dbReference>
<organism evidence="3 4">
    <name type="scientific">Obesumbacterium proteus ATCC 12841</name>
    <dbReference type="NCBI Taxonomy" id="1354268"/>
    <lineage>
        <taxon>Bacteria</taxon>
        <taxon>Pseudomonadati</taxon>
        <taxon>Pseudomonadota</taxon>
        <taxon>Gammaproteobacteria</taxon>
        <taxon>Enterobacterales</taxon>
        <taxon>Hafniaceae</taxon>
        <taxon>Obesumbacterium</taxon>
    </lineage>
</organism>
<dbReference type="Proteomes" id="UP000078431">
    <property type="component" value="Unassembled WGS sequence"/>
</dbReference>